<gene>
    <name evidence="8" type="ORF">DFJ69_1845</name>
</gene>
<feature type="region of interest" description="Disordered" evidence="6">
    <location>
        <begin position="453"/>
        <end position="806"/>
    </location>
</feature>
<feature type="compositionally biased region" description="Low complexity" evidence="6">
    <location>
        <begin position="358"/>
        <end position="378"/>
    </location>
</feature>
<feature type="domain" description="Peptidase S8/S53" evidence="7">
    <location>
        <begin position="110"/>
        <end position="362"/>
    </location>
</feature>
<keyword evidence="9" id="KW-1185">Reference proteome</keyword>
<dbReference type="InterPro" id="IPR050131">
    <property type="entry name" value="Peptidase_S8_subtilisin-like"/>
</dbReference>
<feature type="active site" description="Charge relay system" evidence="5">
    <location>
        <position position="327"/>
    </location>
</feature>
<dbReference type="GO" id="GO:0006508">
    <property type="term" value="P:proteolysis"/>
    <property type="evidence" value="ECO:0007669"/>
    <property type="project" value="UniProtKB-KW"/>
</dbReference>
<feature type="region of interest" description="Disordered" evidence="6">
    <location>
        <begin position="358"/>
        <end position="382"/>
    </location>
</feature>
<comment type="caution">
    <text evidence="8">The sequence shown here is derived from an EMBL/GenBank/DDBJ whole genome shotgun (WGS) entry which is preliminary data.</text>
</comment>
<dbReference type="InterPro" id="IPR023827">
    <property type="entry name" value="Peptidase_S8_Asp-AS"/>
</dbReference>
<evidence type="ECO:0000256" key="2">
    <source>
        <dbReference type="ARBA" id="ARBA00022670"/>
    </source>
</evidence>
<feature type="active site" description="Charge relay system" evidence="5">
    <location>
        <position position="119"/>
    </location>
</feature>
<evidence type="ECO:0000256" key="6">
    <source>
        <dbReference type="SAM" id="MobiDB-lite"/>
    </source>
</evidence>
<dbReference type="SUPFAM" id="SSF52743">
    <property type="entry name" value="Subtilisin-like"/>
    <property type="match status" value="1"/>
</dbReference>
<evidence type="ECO:0000256" key="3">
    <source>
        <dbReference type="ARBA" id="ARBA00022801"/>
    </source>
</evidence>
<evidence type="ECO:0000256" key="4">
    <source>
        <dbReference type="ARBA" id="ARBA00022825"/>
    </source>
</evidence>
<dbReference type="PROSITE" id="PS51892">
    <property type="entry name" value="SUBTILASE"/>
    <property type="match status" value="1"/>
</dbReference>
<feature type="region of interest" description="Disordered" evidence="6">
    <location>
        <begin position="1"/>
        <end position="33"/>
    </location>
</feature>
<keyword evidence="3 5" id="KW-0378">Hydrolase</keyword>
<accession>A0A3D9SKF6</accession>
<dbReference type="GO" id="GO:0004252">
    <property type="term" value="F:serine-type endopeptidase activity"/>
    <property type="evidence" value="ECO:0007669"/>
    <property type="project" value="UniProtKB-UniRule"/>
</dbReference>
<sequence length="806" mass="83692">MSATGRRRPEPSDTSGDEPQEPQEPPGGRRPPSVVVTRITAGLALTALVSAAAVPLVLLPDSATGPYRPGQTRDPATGALRAASRADAVRSRQWHMDAMRVPRVWRWGRGKHVTIAVLDTGVDARHRDLTGQVVTGPDFTGGTRRAGDRYWGGHGTAMASIIAGHGNGPGASSGVLGIAPQAKILSIRVTWENDDPMRRSGTLANRNRDAVAKGIRYAVDHGADIINMSLGGGRAYYNGNSTEEQAIRYALSKGVVLIASAGNDGKGPNRKNFPAAYPGVIAVGALTRHLRIWPDTNRNAYVSVCAPGVDIISAAPGNRYVLGTGTSPSSAIVAGVAALIRARYPKLTPAQVRESLVRGSVKRAASGSAAGSPTTSRTCSRSLDAVRAVTAAHRINGAAHGESAVRTPEPSPPPPTAEAPDEGSNPLLWGILGGGGVLVVTGMLLGWRQRRRPEPEDVYGPPPEPPREYEPATMGVGMPYEPDTKVAPFAAPPWESPAHPGTEWDASPTDSRSLSAPQPFSAPSDPDGAPGPALEADPASGAWSPRPDLHLPPLEPTGNGHTNGNGNGHAPLDPRALHPFAPDAAEPQPPQHFGNGTAAPPPGPQHPRHADTAPQVVDPLDAAAPWGFDPQAPDPLASAAQGADRPGVAPESANPLEPGPWDTDPPRNGPPGTGSQGVDPLGTGPVPPVADTPLAQESWRSVRGGWGDDPFPSEPGAPEASEAGPYVDPGSITAPFSAVGGTNIAWEGTGREPPEPVVDGPFRVSDDDLATHAFPAVDPLMPDEGDAFDTGRAGRAEDDDQRPSWW</sequence>
<dbReference type="InterPro" id="IPR015500">
    <property type="entry name" value="Peptidase_S8_subtilisin-rel"/>
</dbReference>
<proteinExistence type="inferred from homology"/>
<dbReference type="Pfam" id="PF00082">
    <property type="entry name" value="Peptidase_S8"/>
    <property type="match status" value="1"/>
</dbReference>
<evidence type="ECO:0000256" key="5">
    <source>
        <dbReference type="PROSITE-ProRule" id="PRU01240"/>
    </source>
</evidence>
<dbReference type="PANTHER" id="PTHR43806:SF11">
    <property type="entry name" value="CEREVISIN-RELATED"/>
    <property type="match status" value="1"/>
</dbReference>
<evidence type="ECO:0000259" key="7">
    <source>
        <dbReference type="Pfam" id="PF00082"/>
    </source>
</evidence>
<feature type="compositionally biased region" description="Low complexity" evidence="6">
    <location>
        <begin position="521"/>
        <end position="533"/>
    </location>
</feature>
<name>A0A3D9SKF6_9ACTN</name>
<dbReference type="AlphaFoldDB" id="A0A3D9SKF6"/>
<keyword evidence="2 5" id="KW-0645">Protease</keyword>
<dbReference type="EMBL" id="QTTT01000001">
    <property type="protein sequence ID" value="REE96412.1"/>
    <property type="molecule type" value="Genomic_DNA"/>
</dbReference>
<dbReference type="PANTHER" id="PTHR43806">
    <property type="entry name" value="PEPTIDASE S8"/>
    <property type="match status" value="1"/>
</dbReference>
<reference evidence="8 9" key="1">
    <citation type="submission" date="2018-08" db="EMBL/GenBank/DDBJ databases">
        <title>Sequencing the genomes of 1000 actinobacteria strains.</title>
        <authorList>
            <person name="Klenk H.-P."/>
        </authorList>
    </citation>
    <scope>NUCLEOTIDE SEQUENCE [LARGE SCALE GENOMIC DNA]</scope>
    <source>
        <strain evidence="8 9">DSM 43927</strain>
    </source>
</reference>
<feature type="active site" description="Charge relay system" evidence="5">
    <location>
        <position position="154"/>
    </location>
</feature>
<organism evidence="8 9">
    <name type="scientific">Thermomonospora umbrina</name>
    <dbReference type="NCBI Taxonomy" id="111806"/>
    <lineage>
        <taxon>Bacteria</taxon>
        <taxon>Bacillati</taxon>
        <taxon>Actinomycetota</taxon>
        <taxon>Actinomycetes</taxon>
        <taxon>Streptosporangiales</taxon>
        <taxon>Thermomonosporaceae</taxon>
        <taxon>Thermomonospora</taxon>
    </lineage>
</organism>
<dbReference type="PROSITE" id="PS00136">
    <property type="entry name" value="SUBTILASE_ASP"/>
    <property type="match status" value="1"/>
</dbReference>
<evidence type="ECO:0000313" key="8">
    <source>
        <dbReference type="EMBL" id="REE96412.1"/>
    </source>
</evidence>
<evidence type="ECO:0000313" key="9">
    <source>
        <dbReference type="Proteomes" id="UP000256661"/>
    </source>
</evidence>
<dbReference type="Gene3D" id="3.40.50.200">
    <property type="entry name" value="Peptidase S8/S53 domain"/>
    <property type="match status" value="1"/>
</dbReference>
<dbReference type="Proteomes" id="UP000256661">
    <property type="component" value="Unassembled WGS sequence"/>
</dbReference>
<protein>
    <submittedName>
        <fullName evidence="8">Type VII secretion-associated serine protease mycosin</fullName>
    </submittedName>
</protein>
<feature type="region of interest" description="Disordered" evidence="6">
    <location>
        <begin position="396"/>
        <end position="428"/>
    </location>
</feature>
<dbReference type="InterPro" id="IPR000209">
    <property type="entry name" value="Peptidase_S8/S53_dom"/>
</dbReference>
<dbReference type="InterPro" id="IPR036852">
    <property type="entry name" value="Peptidase_S8/S53_dom_sf"/>
</dbReference>
<keyword evidence="4 5" id="KW-0720">Serine protease</keyword>
<feature type="compositionally biased region" description="Polar residues" evidence="6">
    <location>
        <begin position="508"/>
        <end position="518"/>
    </location>
</feature>
<evidence type="ECO:0000256" key="1">
    <source>
        <dbReference type="ARBA" id="ARBA00011073"/>
    </source>
</evidence>
<dbReference type="PRINTS" id="PR00723">
    <property type="entry name" value="SUBTILISIN"/>
</dbReference>
<comment type="similarity">
    <text evidence="1 5">Belongs to the peptidase S8 family.</text>
</comment>